<evidence type="ECO:0000259" key="2">
    <source>
        <dbReference type="Pfam" id="PF01370"/>
    </source>
</evidence>
<evidence type="ECO:0000256" key="1">
    <source>
        <dbReference type="ARBA" id="ARBA00007637"/>
    </source>
</evidence>
<reference evidence="3 4" key="1">
    <citation type="submission" date="2019-03" db="EMBL/GenBank/DDBJ databases">
        <authorList>
            <person name="Nijsse B."/>
        </authorList>
    </citation>
    <scope>NUCLEOTIDE SEQUENCE [LARGE SCALE GENOMIC DNA]</scope>
    <source>
        <strain evidence="3">Desulfoluna butyratoxydans MSL71</strain>
    </source>
</reference>
<evidence type="ECO:0000313" key="3">
    <source>
        <dbReference type="EMBL" id="VFQ47292.1"/>
    </source>
</evidence>
<proteinExistence type="inferred from homology"/>
<gene>
    <name evidence="3" type="ORF">MSL71_49870</name>
</gene>
<protein>
    <submittedName>
        <fullName evidence="3">Nad-dependent epimerase/dehydratase</fullName>
    </submittedName>
</protein>
<dbReference type="InterPro" id="IPR036291">
    <property type="entry name" value="NAD(P)-bd_dom_sf"/>
</dbReference>
<dbReference type="Gene3D" id="3.40.50.720">
    <property type="entry name" value="NAD(P)-binding Rossmann-like Domain"/>
    <property type="match status" value="1"/>
</dbReference>
<dbReference type="SUPFAM" id="SSF51735">
    <property type="entry name" value="NAD(P)-binding Rossmann-fold domains"/>
    <property type="match status" value="1"/>
</dbReference>
<sequence length="277" mass="31125">MHLLIRETSLLPESIKPEENVSTHLYDGTTDCLIRILGIVKPHVVFHLAACSIARHTPDDIIPLIHSNILLGTQLIEAMVKNQVYCLVNTGTYWQHYGNEEYNPVCLYAATKQAFEMILRHAVETSYLKAVTLVLYDTYGPGDTRGKLFDQLAVASKEQKPLPLSPGGQKIDFVFVGDCVEAYVIASEQLMHRRFPCNERYRISSGRALTLKEAVSVYESISGTKIPVIWGGRPYRAREIMHPWDGGTPLPGWHPKVSLEDGLRIMLHEKTSRGNSI</sequence>
<feature type="domain" description="NAD-dependent epimerase/dehydratase" evidence="2">
    <location>
        <begin position="30"/>
        <end position="189"/>
    </location>
</feature>
<dbReference type="InterPro" id="IPR001509">
    <property type="entry name" value="Epimerase_deHydtase"/>
</dbReference>
<dbReference type="Proteomes" id="UP000507962">
    <property type="component" value="Unassembled WGS sequence"/>
</dbReference>
<dbReference type="PANTHER" id="PTHR43000">
    <property type="entry name" value="DTDP-D-GLUCOSE 4,6-DEHYDRATASE-RELATED"/>
    <property type="match status" value="1"/>
</dbReference>
<accession>A0A4U8YYM8</accession>
<dbReference type="Pfam" id="PF01370">
    <property type="entry name" value="Epimerase"/>
    <property type="match status" value="1"/>
</dbReference>
<keyword evidence="4" id="KW-1185">Reference proteome</keyword>
<evidence type="ECO:0000313" key="4">
    <source>
        <dbReference type="Proteomes" id="UP000507962"/>
    </source>
</evidence>
<name>A0A4U8YYM8_9BACT</name>
<comment type="similarity">
    <text evidence="1">Belongs to the NAD(P)-dependent epimerase/dehydratase family.</text>
</comment>
<dbReference type="EMBL" id="CAADHO010000015">
    <property type="protein sequence ID" value="VFQ47292.1"/>
    <property type="molecule type" value="Genomic_DNA"/>
</dbReference>
<organism evidence="3 4">
    <name type="scientific">Desulfoluna butyratoxydans</name>
    <dbReference type="NCBI Taxonomy" id="231438"/>
    <lineage>
        <taxon>Bacteria</taxon>
        <taxon>Pseudomonadati</taxon>
        <taxon>Thermodesulfobacteriota</taxon>
        <taxon>Desulfobacteria</taxon>
        <taxon>Desulfobacterales</taxon>
        <taxon>Desulfolunaceae</taxon>
        <taxon>Desulfoluna</taxon>
    </lineage>
</organism>
<dbReference type="AlphaFoldDB" id="A0A4U8YYM8"/>